<dbReference type="AlphaFoldDB" id="A0A9D0ZH99"/>
<dbReference type="Proteomes" id="UP000886787">
    <property type="component" value="Unassembled WGS sequence"/>
</dbReference>
<feature type="non-terminal residue" evidence="1">
    <location>
        <position position="1"/>
    </location>
</feature>
<dbReference type="EMBL" id="DVFW01000017">
    <property type="protein sequence ID" value="HIQ80147.1"/>
    <property type="molecule type" value="Genomic_DNA"/>
</dbReference>
<accession>A0A9D0ZH99</accession>
<organism evidence="1 2">
    <name type="scientific">Candidatus Scatavimonas merdigallinarum</name>
    <dbReference type="NCBI Taxonomy" id="2840914"/>
    <lineage>
        <taxon>Bacteria</taxon>
        <taxon>Bacillati</taxon>
        <taxon>Bacillota</taxon>
        <taxon>Clostridia</taxon>
        <taxon>Eubacteriales</taxon>
        <taxon>Oscillospiraceae</taxon>
        <taxon>Oscillospiraceae incertae sedis</taxon>
        <taxon>Candidatus Scatavimonas</taxon>
    </lineage>
</organism>
<sequence>PVNFLDNTGQWAVSLGLGPSASLIWGISYQRAIAIDGEGNIAFQFTKTGHSFENLDVGVSCNASIGGTFSWLWDDSHNVYTFEKGMTCAGASGGPAWYIGADAIWLDEYTEPINGLSILGGVGVGADIHINRPETTTMAVYNIHTSELKVRGPITGKAYTFTSPKKKTTSKRAAKKQRTCRSCGRPIGSKPWECSGGWTY</sequence>
<gene>
    <name evidence="1" type="ORF">IAD32_02530</name>
</gene>
<reference evidence="1" key="1">
    <citation type="submission" date="2020-10" db="EMBL/GenBank/DDBJ databases">
        <authorList>
            <person name="Gilroy R."/>
        </authorList>
    </citation>
    <scope>NUCLEOTIDE SEQUENCE</scope>
    <source>
        <strain evidence="1">ChiSjej1B19-3389</strain>
    </source>
</reference>
<evidence type="ECO:0000313" key="1">
    <source>
        <dbReference type="EMBL" id="HIQ80147.1"/>
    </source>
</evidence>
<protein>
    <submittedName>
        <fullName evidence="1">Uncharacterized protein</fullName>
    </submittedName>
</protein>
<name>A0A9D0ZH99_9FIRM</name>
<comment type="caution">
    <text evidence="1">The sequence shown here is derived from an EMBL/GenBank/DDBJ whole genome shotgun (WGS) entry which is preliminary data.</text>
</comment>
<proteinExistence type="predicted"/>
<evidence type="ECO:0000313" key="2">
    <source>
        <dbReference type="Proteomes" id="UP000886787"/>
    </source>
</evidence>
<reference evidence="1" key="2">
    <citation type="journal article" date="2021" name="PeerJ">
        <title>Extensive microbial diversity within the chicken gut microbiome revealed by metagenomics and culture.</title>
        <authorList>
            <person name="Gilroy R."/>
            <person name="Ravi A."/>
            <person name="Getino M."/>
            <person name="Pursley I."/>
            <person name="Horton D.L."/>
            <person name="Alikhan N.F."/>
            <person name="Baker D."/>
            <person name="Gharbi K."/>
            <person name="Hall N."/>
            <person name="Watson M."/>
            <person name="Adriaenssens E.M."/>
            <person name="Foster-Nyarko E."/>
            <person name="Jarju S."/>
            <person name="Secka A."/>
            <person name="Antonio M."/>
            <person name="Oren A."/>
            <person name="Chaudhuri R.R."/>
            <person name="La Ragione R."/>
            <person name="Hildebrand F."/>
            <person name="Pallen M.J."/>
        </authorList>
    </citation>
    <scope>NUCLEOTIDE SEQUENCE</scope>
    <source>
        <strain evidence="1">ChiSjej1B19-3389</strain>
    </source>
</reference>